<name>A0ABN0NR88_9BACT</name>
<protein>
    <submittedName>
        <fullName evidence="1">Uncharacterized protein</fullName>
    </submittedName>
</protein>
<evidence type="ECO:0000313" key="1">
    <source>
        <dbReference type="EMBL" id="ERJ75814.1"/>
    </source>
</evidence>
<accession>A0ABN0NR88</accession>
<organism evidence="1 2">
    <name type="scientific">Prevotella disiens JCM 6334 = ATCC 29426</name>
    <dbReference type="NCBI Taxonomy" id="1235811"/>
    <lineage>
        <taxon>Bacteria</taxon>
        <taxon>Pseudomonadati</taxon>
        <taxon>Bacteroidota</taxon>
        <taxon>Bacteroidia</taxon>
        <taxon>Bacteroidales</taxon>
        <taxon>Prevotellaceae</taxon>
        <taxon>Prevotella</taxon>
    </lineage>
</organism>
<evidence type="ECO:0000313" key="2">
    <source>
        <dbReference type="Proteomes" id="UP000016660"/>
    </source>
</evidence>
<proteinExistence type="predicted"/>
<dbReference type="EMBL" id="AWUY01000155">
    <property type="protein sequence ID" value="ERJ75814.1"/>
    <property type="molecule type" value="Genomic_DNA"/>
</dbReference>
<sequence>MKINDLSNCSLLHKFPFWKTYGKDKKKKLSILENLEVFQIIFLFQNIKVKE</sequence>
<gene>
    <name evidence="1" type="ORF">HMPREF0653_01744</name>
</gene>
<comment type="caution">
    <text evidence="1">The sequence shown here is derived from an EMBL/GenBank/DDBJ whole genome shotgun (WGS) entry which is preliminary data.</text>
</comment>
<reference evidence="1 2" key="1">
    <citation type="submission" date="2013-06" db="EMBL/GenBank/DDBJ databases">
        <authorList>
            <person name="Weinstock G."/>
            <person name="Sodergren E."/>
            <person name="Lobos E.A."/>
            <person name="Fulton L."/>
            <person name="Fulton R."/>
            <person name="Courtney L."/>
            <person name="Fronick C."/>
            <person name="O'Laughlin M."/>
            <person name="Godfrey J."/>
            <person name="Wilson R.M."/>
            <person name="Miner T."/>
            <person name="Farmer C."/>
            <person name="Delehaunty K."/>
            <person name="Cordes M."/>
            <person name="Minx P."/>
            <person name="Tomlinson C."/>
            <person name="Chen J."/>
            <person name="Wollam A."/>
            <person name="Pepin K.H."/>
            <person name="Bhonagiri V."/>
            <person name="Zhang X."/>
            <person name="Warren W."/>
            <person name="Mitreva M."/>
            <person name="Mardis E.R."/>
            <person name="Wilson R.K."/>
        </authorList>
    </citation>
    <scope>NUCLEOTIDE SEQUENCE [LARGE SCALE GENOMIC DNA]</scope>
    <source>
        <strain evidence="1 2">ATCC 29426</strain>
    </source>
</reference>
<dbReference type="Proteomes" id="UP000016660">
    <property type="component" value="Unassembled WGS sequence"/>
</dbReference>
<keyword evidence="2" id="KW-1185">Reference proteome</keyword>